<dbReference type="AlphaFoldDB" id="A0A9D4F385"/>
<organism evidence="1 2">
    <name type="scientific">Dreissena polymorpha</name>
    <name type="common">Zebra mussel</name>
    <name type="synonym">Mytilus polymorpha</name>
    <dbReference type="NCBI Taxonomy" id="45954"/>
    <lineage>
        <taxon>Eukaryota</taxon>
        <taxon>Metazoa</taxon>
        <taxon>Spiralia</taxon>
        <taxon>Lophotrochozoa</taxon>
        <taxon>Mollusca</taxon>
        <taxon>Bivalvia</taxon>
        <taxon>Autobranchia</taxon>
        <taxon>Heteroconchia</taxon>
        <taxon>Euheterodonta</taxon>
        <taxon>Imparidentia</taxon>
        <taxon>Neoheterodontei</taxon>
        <taxon>Myida</taxon>
        <taxon>Dreissenoidea</taxon>
        <taxon>Dreissenidae</taxon>
        <taxon>Dreissena</taxon>
    </lineage>
</organism>
<proteinExistence type="predicted"/>
<reference evidence="1" key="1">
    <citation type="journal article" date="2019" name="bioRxiv">
        <title>The Genome of the Zebra Mussel, Dreissena polymorpha: A Resource for Invasive Species Research.</title>
        <authorList>
            <person name="McCartney M.A."/>
            <person name="Auch B."/>
            <person name="Kono T."/>
            <person name="Mallez S."/>
            <person name="Zhang Y."/>
            <person name="Obille A."/>
            <person name="Becker A."/>
            <person name="Abrahante J.E."/>
            <person name="Garbe J."/>
            <person name="Badalamenti J.P."/>
            <person name="Herman A."/>
            <person name="Mangelson H."/>
            <person name="Liachko I."/>
            <person name="Sullivan S."/>
            <person name="Sone E.D."/>
            <person name="Koren S."/>
            <person name="Silverstein K.A.T."/>
            <person name="Beckman K.B."/>
            <person name="Gohl D.M."/>
        </authorList>
    </citation>
    <scope>NUCLEOTIDE SEQUENCE</scope>
    <source>
        <strain evidence="1">Duluth1</strain>
        <tissue evidence="1">Whole animal</tissue>
    </source>
</reference>
<accession>A0A9D4F385</accession>
<reference evidence="1" key="2">
    <citation type="submission" date="2020-11" db="EMBL/GenBank/DDBJ databases">
        <authorList>
            <person name="McCartney M.A."/>
            <person name="Auch B."/>
            <person name="Kono T."/>
            <person name="Mallez S."/>
            <person name="Becker A."/>
            <person name="Gohl D.M."/>
            <person name="Silverstein K.A.T."/>
            <person name="Koren S."/>
            <person name="Bechman K.B."/>
            <person name="Herman A."/>
            <person name="Abrahante J.E."/>
            <person name="Garbe J."/>
        </authorList>
    </citation>
    <scope>NUCLEOTIDE SEQUENCE</scope>
    <source>
        <strain evidence="1">Duluth1</strain>
        <tissue evidence="1">Whole animal</tissue>
    </source>
</reference>
<gene>
    <name evidence="1" type="ORF">DPMN_169170</name>
</gene>
<dbReference type="Proteomes" id="UP000828390">
    <property type="component" value="Unassembled WGS sequence"/>
</dbReference>
<comment type="caution">
    <text evidence="1">The sequence shown here is derived from an EMBL/GenBank/DDBJ whole genome shotgun (WGS) entry which is preliminary data.</text>
</comment>
<keyword evidence="2" id="KW-1185">Reference proteome</keyword>
<protein>
    <submittedName>
        <fullName evidence="1">Uncharacterized protein</fullName>
    </submittedName>
</protein>
<name>A0A9D4F385_DREPO</name>
<dbReference type="EMBL" id="JAIWYP010000008">
    <property type="protein sequence ID" value="KAH3790962.1"/>
    <property type="molecule type" value="Genomic_DNA"/>
</dbReference>
<sequence>MIIKSHNKPRRGYIGVNFIVKQYPSNQAKSAQQQQQMQQQLYAIHQQHWKTG</sequence>
<evidence type="ECO:0000313" key="2">
    <source>
        <dbReference type="Proteomes" id="UP000828390"/>
    </source>
</evidence>
<evidence type="ECO:0000313" key="1">
    <source>
        <dbReference type="EMBL" id="KAH3790962.1"/>
    </source>
</evidence>